<reference evidence="3" key="1">
    <citation type="submission" date="2020-01" db="EMBL/GenBank/DDBJ databases">
        <title>Genome Sequencing of Three Apophysomyces-Like Fungal Strains Confirms a Novel Fungal Genus in the Mucoromycota with divergent Burkholderia-like Endosymbiotic Bacteria.</title>
        <authorList>
            <person name="Stajich J.E."/>
            <person name="Macias A.M."/>
            <person name="Carter-House D."/>
            <person name="Lovett B."/>
            <person name="Kasson L.R."/>
            <person name="Berry K."/>
            <person name="Grigoriev I."/>
            <person name="Chang Y."/>
            <person name="Spatafora J."/>
            <person name="Kasson M.T."/>
        </authorList>
    </citation>
    <scope>NUCLEOTIDE SEQUENCE</scope>
    <source>
        <strain evidence="3">NRRL A-21654</strain>
    </source>
</reference>
<dbReference type="Proteomes" id="UP000605846">
    <property type="component" value="Unassembled WGS sequence"/>
</dbReference>
<comment type="caution">
    <text evidence="3">The sequence shown here is derived from an EMBL/GenBank/DDBJ whole genome shotgun (WGS) entry which is preliminary data.</text>
</comment>
<sequence length="202" mass="22519">MANEPLLATTFTNHLLATITTLQEQLAQLEYEHNQLTQAITKTSDASVTDAEMASMKTTMAQVSLYHTKLLSLRSSMSMLLARSKQLQKRADQLKATKLQYLSQVDHIKRMEQERDQAIVARVVHSPAETEIADTVSAKSITSDTDTPASPASTTVIKKIATKQKKKKKVKVREVEIGDESTPGWELKPSLSQQDLTRTKRP</sequence>
<keyword evidence="1" id="KW-0175">Coiled coil</keyword>
<keyword evidence="4" id="KW-1185">Reference proteome</keyword>
<name>A0A8H7ERC7_9FUNG</name>
<gene>
    <name evidence="3" type="ORF">EC973_005804</name>
</gene>
<feature type="region of interest" description="Disordered" evidence="2">
    <location>
        <begin position="168"/>
        <end position="202"/>
    </location>
</feature>
<accession>A0A8H7ERC7</accession>
<dbReference type="AlphaFoldDB" id="A0A8H7ERC7"/>
<proteinExistence type="predicted"/>
<evidence type="ECO:0000313" key="4">
    <source>
        <dbReference type="Proteomes" id="UP000605846"/>
    </source>
</evidence>
<evidence type="ECO:0000313" key="3">
    <source>
        <dbReference type="EMBL" id="KAF7728578.1"/>
    </source>
</evidence>
<dbReference type="Pfam" id="PF14712">
    <property type="entry name" value="Snapin_Pallidin"/>
    <property type="match status" value="1"/>
</dbReference>
<evidence type="ECO:0000256" key="1">
    <source>
        <dbReference type="SAM" id="Coils"/>
    </source>
</evidence>
<evidence type="ECO:0000256" key="2">
    <source>
        <dbReference type="SAM" id="MobiDB-lite"/>
    </source>
</evidence>
<dbReference type="EMBL" id="JABAYA010000034">
    <property type="protein sequence ID" value="KAF7728578.1"/>
    <property type="molecule type" value="Genomic_DNA"/>
</dbReference>
<protein>
    <submittedName>
        <fullName evidence="3">Uncharacterized protein</fullName>
    </submittedName>
</protein>
<dbReference type="InterPro" id="IPR028119">
    <property type="entry name" value="Snapin/Pallidin/Snn1"/>
</dbReference>
<feature type="coiled-coil region" evidence="1">
    <location>
        <begin position="77"/>
        <end position="104"/>
    </location>
</feature>
<dbReference type="OrthoDB" id="19659at2759"/>
<organism evidence="3 4">
    <name type="scientific">Apophysomyces ossiformis</name>
    <dbReference type="NCBI Taxonomy" id="679940"/>
    <lineage>
        <taxon>Eukaryota</taxon>
        <taxon>Fungi</taxon>
        <taxon>Fungi incertae sedis</taxon>
        <taxon>Mucoromycota</taxon>
        <taxon>Mucoromycotina</taxon>
        <taxon>Mucoromycetes</taxon>
        <taxon>Mucorales</taxon>
        <taxon>Mucorineae</taxon>
        <taxon>Mucoraceae</taxon>
        <taxon>Apophysomyces</taxon>
    </lineage>
</organism>